<protein>
    <submittedName>
        <fullName evidence="1">Uncharacterized protein</fullName>
    </submittedName>
</protein>
<proteinExistence type="predicted"/>
<reference evidence="1" key="1">
    <citation type="journal article" date="2023" name="G3 (Bethesda)">
        <title>A reference genome for the long-term kleptoplast-retaining sea slug Elysia crispata morphotype clarki.</title>
        <authorList>
            <person name="Eastman K.E."/>
            <person name="Pendleton A.L."/>
            <person name="Shaikh M.A."/>
            <person name="Suttiyut T."/>
            <person name="Ogas R."/>
            <person name="Tomko P."/>
            <person name="Gavelis G."/>
            <person name="Widhalm J.R."/>
            <person name="Wisecaver J.H."/>
        </authorList>
    </citation>
    <scope>NUCLEOTIDE SEQUENCE</scope>
    <source>
        <strain evidence="1">ECLA1</strain>
    </source>
</reference>
<dbReference type="EMBL" id="JAWDGP010006680">
    <property type="protein sequence ID" value="KAK3736945.1"/>
    <property type="molecule type" value="Genomic_DNA"/>
</dbReference>
<dbReference type="AlphaFoldDB" id="A0AAE0Y8X8"/>
<name>A0AAE0Y8X8_9GAST</name>
<evidence type="ECO:0000313" key="1">
    <source>
        <dbReference type="EMBL" id="KAK3736945.1"/>
    </source>
</evidence>
<accession>A0AAE0Y8X8</accession>
<keyword evidence="2" id="KW-1185">Reference proteome</keyword>
<sequence>MGWASYRPIWQTPHRTRMRGAMPPPGIDPFDLLSVTNPERLPIGWLKPRREALTFAVHSSRHVEDLPAQLPAARGAHEL</sequence>
<organism evidence="1 2">
    <name type="scientific">Elysia crispata</name>
    <name type="common">lettuce slug</name>
    <dbReference type="NCBI Taxonomy" id="231223"/>
    <lineage>
        <taxon>Eukaryota</taxon>
        <taxon>Metazoa</taxon>
        <taxon>Spiralia</taxon>
        <taxon>Lophotrochozoa</taxon>
        <taxon>Mollusca</taxon>
        <taxon>Gastropoda</taxon>
        <taxon>Heterobranchia</taxon>
        <taxon>Euthyneura</taxon>
        <taxon>Panpulmonata</taxon>
        <taxon>Sacoglossa</taxon>
        <taxon>Placobranchoidea</taxon>
        <taxon>Plakobranchidae</taxon>
        <taxon>Elysia</taxon>
    </lineage>
</organism>
<gene>
    <name evidence="1" type="ORF">RRG08_009424</name>
</gene>
<evidence type="ECO:0000313" key="2">
    <source>
        <dbReference type="Proteomes" id="UP001283361"/>
    </source>
</evidence>
<dbReference type="Proteomes" id="UP001283361">
    <property type="component" value="Unassembled WGS sequence"/>
</dbReference>
<comment type="caution">
    <text evidence="1">The sequence shown here is derived from an EMBL/GenBank/DDBJ whole genome shotgun (WGS) entry which is preliminary data.</text>
</comment>